<dbReference type="EMBL" id="CAJVCH010089843">
    <property type="protein sequence ID" value="CAG7722488.1"/>
    <property type="molecule type" value="Genomic_DNA"/>
</dbReference>
<accession>A0A8J2JNX1</accession>
<dbReference type="OrthoDB" id="6621660at2759"/>
<evidence type="ECO:0008006" key="3">
    <source>
        <dbReference type="Google" id="ProtNLM"/>
    </source>
</evidence>
<dbReference type="AlphaFoldDB" id="A0A8J2JNX1"/>
<feature type="non-terminal residue" evidence="1">
    <location>
        <position position="325"/>
    </location>
</feature>
<dbReference type="PANTHER" id="PTHR47331:SF5">
    <property type="entry name" value="RIBONUCLEASE H"/>
    <property type="match status" value="1"/>
</dbReference>
<sequence>MARLDTKTIKKFNQTLTSNEVPSLQTCIDFLEMQAKNVGLTKEIKSNSAAAAPSKHRNGRDNKETSVIIPNRIAPAEARCLLDTGAQENFVTNELVVKLRLPRTNIKEGFVSAGGQGLPTLGKTTFRIQSTWDSSESFKIQAYILDTITSELPHQEINISTFDHLKNIELADMFYNKPAKIDILLGVTVVARIMRDRKARILHRGSPNAYYTDLGWIVMGSVIATGPRSVMAIYGSNPPLEHTMEKFWTIEELHTSNPHLTREEQNVLDHYEENTIRLPNGQYQVRLPFVENHRPLGDSKQMAMRRCIAVERRLMKDPELMKSYV</sequence>
<dbReference type="Proteomes" id="UP000708208">
    <property type="component" value="Unassembled WGS sequence"/>
</dbReference>
<name>A0A8J2JNX1_9HEXA</name>
<dbReference type="CDD" id="cd00303">
    <property type="entry name" value="retropepsin_like"/>
    <property type="match status" value="1"/>
</dbReference>
<comment type="caution">
    <text evidence="1">The sequence shown here is derived from an EMBL/GenBank/DDBJ whole genome shotgun (WGS) entry which is preliminary data.</text>
</comment>
<protein>
    <recommendedName>
        <fullName evidence="3">Peptidase A2 domain-containing protein</fullName>
    </recommendedName>
</protein>
<proteinExistence type="predicted"/>
<gene>
    <name evidence="1" type="ORF">AFUS01_LOCUS11619</name>
</gene>
<organism evidence="1 2">
    <name type="scientific">Allacma fusca</name>
    <dbReference type="NCBI Taxonomy" id="39272"/>
    <lineage>
        <taxon>Eukaryota</taxon>
        <taxon>Metazoa</taxon>
        <taxon>Ecdysozoa</taxon>
        <taxon>Arthropoda</taxon>
        <taxon>Hexapoda</taxon>
        <taxon>Collembola</taxon>
        <taxon>Symphypleona</taxon>
        <taxon>Sminthuridae</taxon>
        <taxon>Allacma</taxon>
    </lineage>
</organism>
<dbReference type="PANTHER" id="PTHR47331">
    <property type="entry name" value="PHD-TYPE DOMAIN-CONTAINING PROTEIN"/>
    <property type="match status" value="1"/>
</dbReference>
<evidence type="ECO:0000313" key="1">
    <source>
        <dbReference type="EMBL" id="CAG7722488.1"/>
    </source>
</evidence>
<reference evidence="1" key="1">
    <citation type="submission" date="2021-06" db="EMBL/GenBank/DDBJ databases">
        <authorList>
            <person name="Hodson N. C."/>
            <person name="Mongue J. A."/>
            <person name="Jaron S. K."/>
        </authorList>
    </citation>
    <scope>NUCLEOTIDE SEQUENCE</scope>
</reference>
<keyword evidence="2" id="KW-1185">Reference proteome</keyword>
<evidence type="ECO:0000313" key="2">
    <source>
        <dbReference type="Proteomes" id="UP000708208"/>
    </source>
</evidence>